<proteinExistence type="predicted"/>
<accession>A0A0M3IK27</accession>
<dbReference type="WBParaSite" id="ALUE_0001906801-mRNA-1">
    <property type="protein sequence ID" value="ALUE_0001906801-mRNA-1"/>
    <property type="gene ID" value="ALUE_0001906801"/>
</dbReference>
<organism evidence="1 2">
    <name type="scientific">Ascaris lumbricoides</name>
    <name type="common">Giant roundworm</name>
    <dbReference type="NCBI Taxonomy" id="6252"/>
    <lineage>
        <taxon>Eukaryota</taxon>
        <taxon>Metazoa</taxon>
        <taxon>Ecdysozoa</taxon>
        <taxon>Nematoda</taxon>
        <taxon>Chromadorea</taxon>
        <taxon>Rhabditida</taxon>
        <taxon>Spirurina</taxon>
        <taxon>Ascaridomorpha</taxon>
        <taxon>Ascaridoidea</taxon>
        <taxon>Ascarididae</taxon>
        <taxon>Ascaris</taxon>
    </lineage>
</organism>
<reference evidence="2" key="1">
    <citation type="submission" date="2017-02" db="UniProtKB">
        <authorList>
            <consortium name="WormBaseParasite"/>
        </authorList>
    </citation>
    <scope>IDENTIFICATION</scope>
</reference>
<dbReference type="AlphaFoldDB" id="A0A0M3IK27"/>
<sequence>MKLSTCIYRIFPLIANFLGSQMGESGEVGGW</sequence>
<dbReference type="Proteomes" id="UP000036681">
    <property type="component" value="Unplaced"/>
</dbReference>
<evidence type="ECO:0000313" key="2">
    <source>
        <dbReference type="WBParaSite" id="ALUE_0001906801-mRNA-1"/>
    </source>
</evidence>
<name>A0A0M3IK27_ASCLU</name>
<protein>
    <submittedName>
        <fullName evidence="2">Uncharacterized protein</fullName>
    </submittedName>
</protein>
<keyword evidence="1" id="KW-1185">Reference proteome</keyword>
<evidence type="ECO:0000313" key="1">
    <source>
        <dbReference type="Proteomes" id="UP000036681"/>
    </source>
</evidence>